<dbReference type="Proteomes" id="UP001163324">
    <property type="component" value="Chromosome 9"/>
</dbReference>
<reference evidence="1" key="1">
    <citation type="submission" date="2022-10" db="EMBL/GenBank/DDBJ databases">
        <title>Complete Genome of Trichothecium roseum strain YXFP-22015, a Plant Pathogen Isolated from Citrus.</title>
        <authorList>
            <person name="Wang Y."/>
            <person name="Zhu L."/>
        </authorList>
    </citation>
    <scope>NUCLEOTIDE SEQUENCE</scope>
    <source>
        <strain evidence="1">YXFP-22015</strain>
    </source>
</reference>
<name>A0ACC0URU7_9HYPO</name>
<accession>A0ACC0URU7</accession>
<organism evidence="1 2">
    <name type="scientific">Trichothecium roseum</name>
    <dbReference type="NCBI Taxonomy" id="47278"/>
    <lineage>
        <taxon>Eukaryota</taxon>
        <taxon>Fungi</taxon>
        <taxon>Dikarya</taxon>
        <taxon>Ascomycota</taxon>
        <taxon>Pezizomycotina</taxon>
        <taxon>Sordariomycetes</taxon>
        <taxon>Hypocreomycetidae</taxon>
        <taxon>Hypocreales</taxon>
        <taxon>Hypocreales incertae sedis</taxon>
        <taxon>Trichothecium</taxon>
    </lineage>
</organism>
<protein>
    <submittedName>
        <fullName evidence="1">Uncharacterized protein</fullName>
    </submittedName>
</protein>
<evidence type="ECO:0000313" key="1">
    <source>
        <dbReference type="EMBL" id="KAI9896460.1"/>
    </source>
</evidence>
<comment type="caution">
    <text evidence="1">The sequence shown here is derived from an EMBL/GenBank/DDBJ whole genome shotgun (WGS) entry which is preliminary data.</text>
</comment>
<dbReference type="EMBL" id="CM047948">
    <property type="protein sequence ID" value="KAI9896460.1"/>
    <property type="molecule type" value="Genomic_DNA"/>
</dbReference>
<gene>
    <name evidence="1" type="ORF">N3K66_008632</name>
</gene>
<evidence type="ECO:0000313" key="2">
    <source>
        <dbReference type="Proteomes" id="UP001163324"/>
    </source>
</evidence>
<proteinExistence type="predicted"/>
<keyword evidence="2" id="KW-1185">Reference proteome</keyword>
<sequence length="595" mass="68937">MNTTIMAQQKSDGQADKDAAQRLVQAHDDAIRGLDSSRPQPMVRAVAMSSMMSPPDPHQEYMRSRQELLDKERKLDFDYRCRSRATSLEHRADRVIQYLRRQDKETVYDAAHYKKGYGGQKHKRFAGDHFLTNVDLIDQTRLLDAARRMPKGAHLHIHFNACLDPRVLLNIAKSMNRMFITSDLPLTAENAHEHFDRCEIQFSILCPEKEKPGNIFSPHYQARQTMRFKDFLSHFPSHYPHKTADDWLMGKIIFHDQEAHNCFQTASGAWEKFNGRTRMMKGLFNYETAYRKYTRLCLEDFMKDNIQYAEIRPNFMTSNQLYHDDGTGPIDNWGIMRIIINEAENFKEEMRRQDRFFGGIKVIYCTPRSFSPDLVKSALDECIEFKKEWPQWIAGFDLVGEEAKGRPLKDFIPEILAFQQDCRDQDVDIPLLLHCGETLDLGTDTDGNLVDALLLGCKRIGHGFALAKHPYIMQQMKSKGVCLELCPISNEVLGLTPRVSGHAMYELLANGVHCTVNSDNGTLFRSSLSHDFYQVMVGKADMSLAGWKQLILWSIEHSCLRDEERDVVLQEWNKKWEVFLEYLVDTYERELAKDI</sequence>